<gene>
    <name evidence="1" type="ORF">CAEBREN_29822</name>
</gene>
<accession>G0PFF7</accession>
<dbReference type="Proteomes" id="UP000008068">
    <property type="component" value="Unassembled WGS sequence"/>
</dbReference>
<name>G0PFF7_CAEBE</name>
<protein>
    <submittedName>
        <fullName evidence="1">Uncharacterized protein</fullName>
    </submittedName>
</protein>
<proteinExistence type="predicted"/>
<dbReference type="HOGENOM" id="CLU_2833445_0_0_1"/>
<reference evidence="2" key="1">
    <citation type="submission" date="2011-07" db="EMBL/GenBank/DDBJ databases">
        <authorList>
            <consortium name="Caenorhabditis brenneri Sequencing and Analysis Consortium"/>
            <person name="Wilson R.K."/>
        </authorList>
    </citation>
    <scope>NUCLEOTIDE SEQUENCE [LARGE SCALE GENOMIC DNA]</scope>
    <source>
        <strain evidence="2">PB2801</strain>
    </source>
</reference>
<keyword evidence="2" id="KW-1185">Reference proteome</keyword>
<evidence type="ECO:0000313" key="1">
    <source>
        <dbReference type="EMBL" id="EGT53778.1"/>
    </source>
</evidence>
<dbReference type="EMBL" id="GL380359">
    <property type="protein sequence ID" value="EGT53778.1"/>
    <property type="molecule type" value="Genomic_DNA"/>
</dbReference>
<evidence type="ECO:0000313" key="2">
    <source>
        <dbReference type="Proteomes" id="UP000008068"/>
    </source>
</evidence>
<sequence length="66" mass="7498">MSSTILSHLFESSPPTILQILYSENVQTSWIFFSFEGATDLIVSLKYSLAPNIEKSTKYLASYQLF</sequence>
<organism evidence="2">
    <name type="scientific">Caenorhabditis brenneri</name>
    <name type="common">Nematode worm</name>
    <dbReference type="NCBI Taxonomy" id="135651"/>
    <lineage>
        <taxon>Eukaryota</taxon>
        <taxon>Metazoa</taxon>
        <taxon>Ecdysozoa</taxon>
        <taxon>Nematoda</taxon>
        <taxon>Chromadorea</taxon>
        <taxon>Rhabditida</taxon>
        <taxon>Rhabditina</taxon>
        <taxon>Rhabditomorpha</taxon>
        <taxon>Rhabditoidea</taxon>
        <taxon>Rhabditidae</taxon>
        <taxon>Peloderinae</taxon>
        <taxon>Caenorhabditis</taxon>
    </lineage>
</organism>
<dbReference type="AlphaFoldDB" id="G0PFF7"/>
<dbReference type="InParanoid" id="G0PFF7"/>